<dbReference type="Proteomes" id="UP001274896">
    <property type="component" value="Unassembled WGS sequence"/>
</dbReference>
<dbReference type="EC" id="3.1.26.4" evidence="2"/>
<dbReference type="InterPro" id="IPR043128">
    <property type="entry name" value="Rev_trsase/Diguanyl_cyclase"/>
</dbReference>
<dbReference type="AlphaFoldDB" id="A0AAE0V569"/>
<dbReference type="InterPro" id="IPR041577">
    <property type="entry name" value="RT_RNaseH_2"/>
</dbReference>
<accession>A0AAE0V569</accession>
<dbReference type="Pfam" id="PF17919">
    <property type="entry name" value="RT_RNaseH_2"/>
    <property type="match status" value="1"/>
</dbReference>
<reference evidence="4" key="1">
    <citation type="submission" date="2023-06" db="EMBL/GenBank/DDBJ databases">
        <title>Male Hemibagrus guttatus genome.</title>
        <authorList>
            <person name="Bian C."/>
        </authorList>
    </citation>
    <scope>NUCLEOTIDE SEQUENCE</scope>
    <source>
        <strain evidence="4">Male_cb2023</strain>
        <tissue evidence="4">Muscle</tissue>
    </source>
</reference>
<dbReference type="InterPro" id="IPR000477">
    <property type="entry name" value="RT_dom"/>
</dbReference>
<dbReference type="EMBL" id="JAUCMX010000007">
    <property type="protein sequence ID" value="KAK3540703.1"/>
    <property type="molecule type" value="Genomic_DNA"/>
</dbReference>
<dbReference type="GO" id="GO:0004523">
    <property type="term" value="F:RNA-DNA hybrid ribonuclease activity"/>
    <property type="evidence" value="ECO:0007669"/>
    <property type="project" value="UniProtKB-EC"/>
</dbReference>
<keyword evidence="5" id="KW-1185">Reference proteome</keyword>
<dbReference type="Pfam" id="PF00078">
    <property type="entry name" value="RVT_1"/>
    <property type="match status" value="1"/>
</dbReference>
<evidence type="ECO:0000256" key="2">
    <source>
        <dbReference type="ARBA" id="ARBA00012180"/>
    </source>
</evidence>
<dbReference type="PANTHER" id="PTHR24559">
    <property type="entry name" value="TRANSPOSON TY3-I GAG-POL POLYPROTEIN"/>
    <property type="match status" value="1"/>
</dbReference>
<sequence length="356" mass="40276">MPSTFSERSTEQEEEVFPDISKVPEVYLALKEVFNKARATSFPPHRSYDCAIDLIPGTTPPRGHLYSLSAPEREVMQKYLNEAPAAGLIRPSSSPAGAGFFFADKKDGGLRPCIDYRGLNQITVKDRYPLLLIYSAFEVLQDAVIFTKLDLRNAYHLIRIREGDEWKAAFNTASGHYEYLVMPFSLNNTPSVFQNLVSDLLGDMLNQFTFFVYLDDILIFSKSETEHVQHVVCGRYSDTAKVEAVKDCPVPETRKALQQFLGFANFYRRFIQGYSSIASPLHQLTSSKKRFVCSPVAQAAFSKLKDWFSYAPILTLPNPRKQFFVEVDASDLGMGVVLSQRADKDNRVHPCAFFSR</sequence>
<comment type="caution">
    <text evidence="4">The sequence shown here is derived from an EMBL/GenBank/DDBJ whole genome shotgun (WGS) entry which is preliminary data.</text>
</comment>
<dbReference type="Gene3D" id="3.10.10.10">
    <property type="entry name" value="HIV Type 1 Reverse Transcriptase, subunit A, domain 1"/>
    <property type="match status" value="1"/>
</dbReference>
<dbReference type="PROSITE" id="PS50878">
    <property type="entry name" value="RT_POL"/>
    <property type="match status" value="1"/>
</dbReference>
<dbReference type="Gene3D" id="3.30.70.270">
    <property type="match status" value="2"/>
</dbReference>
<proteinExistence type="inferred from homology"/>
<evidence type="ECO:0000313" key="4">
    <source>
        <dbReference type="EMBL" id="KAK3540703.1"/>
    </source>
</evidence>
<evidence type="ECO:0000259" key="3">
    <source>
        <dbReference type="PROSITE" id="PS50878"/>
    </source>
</evidence>
<dbReference type="FunFam" id="3.30.70.270:FF:000020">
    <property type="entry name" value="Transposon Tf2-6 polyprotein-like Protein"/>
    <property type="match status" value="1"/>
</dbReference>
<dbReference type="SUPFAM" id="SSF56672">
    <property type="entry name" value="DNA/RNA polymerases"/>
    <property type="match status" value="1"/>
</dbReference>
<dbReference type="InterPro" id="IPR043502">
    <property type="entry name" value="DNA/RNA_pol_sf"/>
</dbReference>
<name>A0AAE0V569_9TELE</name>
<evidence type="ECO:0000313" key="5">
    <source>
        <dbReference type="Proteomes" id="UP001274896"/>
    </source>
</evidence>
<comment type="similarity">
    <text evidence="1">Belongs to the beta type-B retroviral polymerase family. HERV class-II K(HML-2) pol subfamily.</text>
</comment>
<feature type="domain" description="Reverse transcriptase" evidence="3">
    <location>
        <begin position="84"/>
        <end position="265"/>
    </location>
</feature>
<organism evidence="4 5">
    <name type="scientific">Hemibagrus guttatus</name>
    <dbReference type="NCBI Taxonomy" id="175788"/>
    <lineage>
        <taxon>Eukaryota</taxon>
        <taxon>Metazoa</taxon>
        <taxon>Chordata</taxon>
        <taxon>Craniata</taxon>
        <taxon>Vertebrata</taxon>
        <taxon>Euteleostomi</taxon>
        <taxon>Actinopterygii</taxon>
        <taxon>Neopterygii</taxon>
        <taxon>Teleostei</taxon>
        <taxon>Ostariophysi</taxon>
        <taxon>Siluriformes</taxon>
        <taxon>Bagridae</taxon>
        <taxon>Hemibagrus</taxon>
    </lineage>
</organism>
<evidence type="ECO:0000256" key="1">
    <source>
        <dbReference type="ARBA" id="ARBA00010879"/>
    </source>
</evidence>
<gene>
    <name evidence="4" type="ORF">QTP70_034656</name>
</gene>
<dbReference type="PANTHER" id="PTHR24559:SF440">
    <property type="entry name" value="RIBONUCLEASE H"/>
    <property type="match status" value="1"/>
</dbReference>
<dbReference type="InterPro" id="IPR053134">
    <property type="entry name" value="RNA-dir_DNA_polymerase"/>
</dbReference>
<dbReference type="CDD" id="cd01647">
    <property type="entry name" value="RT_LTR"/>
    <property type="match status" value="1"/>
</dbReference>
<protein>
    <recommendedName>
        <fullName evidence="2">ribonuclease H</fullName>
        <ecNumber evidence="2">3.1.26.4</ecNumber>
    </recommendedName>
</protein>